<evidence type="ECO:0000313" key="2">
    <source>
        <dbReference type="Proteomes" id="UP000663828"/>
    </source>
</evidence>
<protein>
    <submittedName>
        <fullName evidence="1">Uncharacterized protein</fullName>
    </submittedName>
</protein>
<dbReference type="AlphaFoldDB" id="A0A816BZ00"/>
<accession>A0A816BZ00</accession>
<dbReference type="EMBL" id="CAJNOR010007370">
    <property type="protein sequence ID" value="CAF1615952.1"/>
    <property type="molecule type" value="Genomic_DNA"/>
</dbReference>
<proteinExistence type="predicted"/>
<sequence>MEQLKSQSIQSIVHGFELLPDPSGIKLGTQTVIKWPKGIQDFARLQHLELSRSMTRFDANNENIHRETQYDPRIKQSFYHTIDLSNDTFSILPITVFPKKVQNFLKYLANPNELRIISSQLKTACKIFRMIGRRATNFLIEMLTNAGASSFASDPEFVKFAFGLPGRSRLKDVAPEMSILTLYTILSLANSEECIKENSNH</sequence>
<evidence type="ECO:0000313" key="1">
    <source>
        <dbReference type="EMBL" id="CAF1615952.1"/>
    </source>
</evidence>
<name>A0A816BZ00_ADIRI</name>
<gene>
    <name evidence="1" type="ORF">XAT740_LOCUS49561</name>
</gene>
<reference evidence="1" key="1">
    <citation type="submission" date="2021-02" db="EMBL/GenBank/DDBJ databases">
        <authorList>
            <person name="Nowell W R."/>
        </authorList>
    </citation>
    <scope>NUCLEOTIDE SEQUENCE</scope>
</reference>
<comment type="caution">
    <text evidence="1">The sequence shown here is derived from an EMBL/GenBank/DDBJ whole genome shotgun (WGS) entry which is preliminary data.</text>
</comment>
<organism evidence="1 2">
    <name type="scientific">Adineta ricciae</name>
    <name type="common">Rotifer</name>
    <dbReference type="NCBI Taxonomy" id="249248"/>
    <lineage>
        <taxon>Eukaryota</taxon>
        <taxon>Metazoa</taxon>
        <taxon>Spiralia</taxon>
        <taxon>Gnathifera</taxon>
        <taxon>Rotifera</taxon>
        <taxon>Eurotatoria</taxon>
        <taxon>Bdelloidea</taxon>
        <taxon>Adinetida</taxon>
        <taxon>Adinetidae</taxon>
        <taxon>Adineta</taxon>
    </lineage>
</organism>
<dbReference type="Proteomes" id="UP000663828">
    <property type="component" value="Unassembled WGS sequence"/>
</dbReference>
<keyword evidence="2" id="KW-1185">Reference proteome</keyword>